<dbReference type="InterPro" id="IPR003884">
    <property type="entry name" value="FacI_MAC"/>
</dbReference>
<comment type="similarity">
    <text evidence="3">Belongs to the complement C6/C7/C8/C9 family.</text>
</comment>
<comment type="caution">
    <text evidence="17">The sequence shown here is derived from an EMBL/GenBank/DDBJ whole genome shotgun (WGS) entry which is preliminary data.</text>
</comment>
<evidence type="ECO:0000256" key="12">
    <source>
        <dbReference type="ARBA" id="ARBA00093478"/>
    </source>
</evidence>
<dbReference type="STRING" id="623744.A0A553R6P7"/>
<dbReference type="InterPro" id="IPR000884">
    <property type="entry name" value="TSP1_rpt"/>
</dbReference>
<keyword evidence="6" id="KW-0204">Cytolysis</keyword>
<proteinExistence type="inferred from homology"/>
<evidence type="ECO:0000256" key="14">
    <source>
        <dbReference type="SAM" id="SignalP"/>
    </source>
</evidence>
<dbReference type="SMART" id="SM00057">
    <property type="entry name" value="FIMAC"/>
    <property type="match status" value="2"/>
</dbReference>
<dbReference type="Pfam" id="PF01823">
    <property type="entry name" value="MACPF"/>
    <property type="match status" value="1"/>
</dbReference>
<dbReference type="SUPFAM" id="SSF82895">
    <property type="entry name" value="TSP-1 type 1 repeat"/>
    <property type="match status" value="1"/>
</dbReference>
<dbReference type="PANTHER" id="PTHR45742">
    <property type="entry name" value="COMPLEMENT COMPONENT C6"/>
    <property type="match status" value="1"/>
</dbReference>
<evidence type="ECO:0000256" key="5">
    <source>
        <dbReference type="ARBA" id="ARBA00022737"/>
    </source>
</evidence>
<keyword evidence="5" id="KW-0677">Repeat</keyword>
<dbReference type="OrthoDB" id="504708at2759"/>
<dbReference type="SMART" id="SM00209">
    <property type="entry name" value="TSP1"/>
    <property type="match status" value="1"/>
</dbReference>
<evidence type="ECO:0000256" key="9">
    <source>
        <dbReference type="ARBA" id="ARBA00023180"/>
    </source>
</evidence>
<feature type="chain" id="PRO_5021922587" description="Complement component C7" evidence="14">
    <location>
        <begin position="20"/>
        <end position="666"/>
    </location>
</feature>
<evidence type="ECO:0000256" key="10">
    <source>
        <dbReference type="ARBA" id="ARBA00073222"/>
    </source>
</evidence>
<dbReference type="InterPro" id="IPR020864">
    <property type="entry name" value="MACPF"/>
</dbReference>
<evidence type="ECO:0000259" key="15">
    <source>
        <dbReference type="PROSITE" id="PS50923"/>
    </source>
</evidence>
<evidence type="ECO:0000256" key="13">
    <source>
        <dbReference type="PROSITE-ProRule" id="PRU00302"/>
    </source>
</evidence>
<comment type="subunit">
    <text evidence="12">Monomer or dimer; as a C5b-7 complex it can also form multimeric rosettes. Component of the membrane attack complex (MAC), composed of complement C5b, C6, C7, C8A, C8B, C8G and multiple copies of the pore-forming subunit C9.</text>
</comment>
<keyword evidence="18" id="KW-1185">Reference proteome</keyword>
<feature type="signal peptide" evidence="14">
    <location>
        <begin position="1"/>
        <end position="19"/>
    </location>
</feature>
<keyword evidence="9" id="KW-0325">Glycoprotein</keyword>
<dbReference type="GO" id="GO:0031640">
    <property type="term" value="P:killing of cells of another organism"/>
    <property type="evidence" value="ECO:0007669"/>
    <property type="project" value="UniProtKB-KW"/>
</dbReference>
<dbReference type="SUPFAM" id="SSF57535">
    <property type="entry name" value="Complement control module/SCR domain"/>
    <property type="match status" value="2"/>
</dbReference>
<dbReference type="Pfam" id="PF00084">
    <property type="entry name" value="Sushi"/>
    <property type="match status" value="2"/>
</dbReference>
<dbReference type="InterPro" id="IPR048825">
    <property type="entry name" value="C7_KAZAL"/>
</dbReference>
<comment type="caution">
    <text evidence="13">Lacks conserved residue(s) required for the propagation of feature annotation.</text>
</comment>
<gene>
    <name evidence="17" type="ORF">DNTS_034111</name>
</gene>
<dbReference type="InterPro" id="IPR020863">
    <property type="entry name" value="MACPF_CS"/>
</dbReference>
<keyword evidence="8 13" id="KW-1015">Disulfide bond</keyword>
<evidence type="ECO:0000259" key="16">
    <source>
        <dbReference type="PROSITE" id="PS51412"/>
    </source>
</evidence>
<keyword evidence="7" id="KW-0472">Membrane</keyword>
<feature type="domain" description="Sushi" evidence="15">
    <location>
        <begin position="457"/>
        <end position="518"/>
    </location>
</feature>
<keyword evidence="4" id="KW-0964">Secreted</keyword>
<dbReference type="Pfam" id="PF18434">
    <property type="entry name" value="Kazal_3"/>
    <property type="match status" value="1"/>
</dbReference>
<dbReference type="PROSITE" id="PS00279">
    <property type="entry name" value="MACPF_1"/>
    <property type="match status" value="1"/>
</dbReference>
<organism evidence="17 18">
    <name type="scientific">Danionella cerebrum</name>
    <dbReference type="NCBI Taxonomy" id="2873325"/>
    <lineage>
        <taxon>Eukaryota</taxon>
        <taxon>Metazoa</taxon>
        <taxon>Chordata</taxon>
        <taxon>Craniata</taxon>
        <taxon>Vertebrata</taxon>
        <taxon>Euteleostomi</taxon>
        <taxon>Actinopterygii</taxon>
        <taxon>Neopterygii</taxon>
        <taxon>Teleostei</taxon>
        <taxon>Ostariophysi</taxon>
        <taxon>Cypriniformes</taxon>
        <taxon>Danionidae</taxon>
        <taxon>Danioninae</taxon>
        <taxon>Danionella</taxon>
    </lineage>
</organism>
<dbReference type="Gene3D" id="3.30.60.30">
    <property type="match status" value="2"/>
</dbReference>
<dbReference type="PANTHER" id="PTHR45742:SF2">
    <property type="entry name" value="COMPLEMENT COMPONENT C7"/>
    <property type="match status" value="1"/>
</dbReference>
<feature type="domain" description="Sushi" evidence="15">
    <location>
        <begin position="397"/>
        <end position="456"/>
    </location>
</feature>
<dbReference type="CDD" id="cd00033">
    <property type="entry name" value="CCP"/>
    <property type="match status" value="2"/>
</dbReference>
<evidence type="ECO:0000256" key="7">
    <source>
        <dbReference type="ARBA" id="ARBA00023136"/>
    </source>
</evidence>
<dbReference type="SMART" id="SM00457">
    <property type="entry name" value="MACPF"/>
    <property type="match status" value="1"/>
</dbReference>
<dbReference type="InterPro" id="IPR035976">
    <property type="entry name" value="Sushi/SCR/CCP_sf"/>
</dbReference>
<dbReference type="GO" id="GO:0006956">
    <property type="term" value="P:complement activation"/>
    <property type="evidence" value="ECO:0007669"/>
    <property type="project" value="TreeGrafter"/>
</dbReference>
<reference evidence="17 18" key="1">
    <citation type="journal article" date="2019" name="Sci. Data">
        <title>Hybrid genome assembly and annotation of Danionella translucida.</title>
        <authorList>
            <person name="Kadobianskyi M."/>
            <person name="Schulze L."/>
            <person name="Schuelke M."/>
            <person name="Judkewitz B."/>
        </authorList>
    </citation>
    <scope>NUCLEOTIDE SEQUENCE [LARGE SCALE GENOMIC DNA]</scope>
    <source>
        <strain evidence="17 18">Bolton</strain>
    </source>
</reference>
<evidence type="ECO:0000313" key="18">
    <source>
        <dbReference type="Proteomes" id="UP000316079"/>
    </source>
</evidence>
<protein>
    <recommendedName>
        <fullName evidence="10">Complement component C7</fullName>
    </recommendedName>
</protein>
<dbReference type="InterPro" id="IPR036383">
    <property type="entry name" value="TSP1_rpt_sf"/>
</dbReference>
<accession>A0A553R6P7</accession>
<dbReference type="InterPro" id="IPR040729">
    <property type="entry name" value="Kazal_3"/>
</dbReference>
<evidence type="ECO:0000313" key="17">
    <source>
        <dbReference type="EMBL" id="TRY97862.1"/>
    </source>
</evidence>
<evidence type="ECO:0000256" key="8">
    <source>
        <dbReference type="ARBA" id="ARBA00023157"/>
    </source>
</evidence>
<feature type="domain" description="MACPF" evidence="16">
    <location>
        <begin position="1"/>
        <end position="360"/>
    </location>
</feature>
<dbReference type="PROSITE" id="PS51412">
    <property type="entry name" value="MACPF_2"/>
    <property type="match status" value="1"/>
</dbReference>
<dbReference type="PROSITE" id="PS50092">
    <property type="entry name" value="TSP1"/>
    <property type="match status" value="1"/>
</dbReference>
<comment type="function">
    <text evidence="11">Component of the membrane attack complex (MAC), a multiprotein complex activated by the complement cascade, which inserts into a target cell membrane and forms a pore, leading to target cell membrane rupture and cell lysis. The MAC is initiated by proteolytic cleavage of C5 into complement C5b in response to the classical, alternative, lectin and GZMK complement pathways. The complement pathways consist in a cascade of proteins that leads to phagocytosis and breakdown of pathogens and signaling that strengthens the adaptive immune system. C7 serves as a membrane anchor. During MAC assembly, associates with C5b and C6 to form the C5b-7 complex, a key lipophilic precursor of the MAC complex, which associates with the outer leaflet and reduces the energy for membrane bending.</text>
</comment>
<keyword evidence="14" id="KW-0732">Signal</keyword>
<dbReference type="GO" id="GO:0005579">
    <property type="term" value="C:membrane attack complex"/>
    <property type="evidence" value="ECO:0007669"/>
    <property type="project" value="TreeGrafter"/>
</dbReference>
<feature type="disulfide bond" evidence="13">
    <location>
        <begin position="427"/>
        <end position="454"/>
    </location>
</feature>
<keyword evidence="13" id="KW-0768">Sushi</keyword>
<evidence type="ECO:0000256" key="11">
    <source>
        <dbReference type="ARBA" id="ARBA00093281"/>
    </source>
</evidence>
<dbReference type="Proteomes" id="UP000316079">
    <property type="component" value="Unassembled WGS sequence"/>
</dbReference>
<dbReference type="PROSITE" id="PS50923">
    <property type="entry name" value="SUSHI"/>
    <property type="match status" value="2"/>
</dbReference>
<dbReference type="EMBL" id="SRMA01025203">
    <property type="protein sequence ID" value="TRY97862.1"/>
    <property type="molecule type" value="Genomic_DNA"/>
</dbReference>
<evidence type="ECO:0000256" key="6">
    <source>
        <dbReference type="ARBA" id="ARBA00022852"/>
    </source>
</evidence>
<dbReference type="InterPro" id="IPR000436">
    <property type="entry name" value="Sushi_SCR_CCP_dom"/>
</dbReference>
<evidence type="ECO:0000256" key="1">
    <source>
        <dbReference type="ARBA" id="ARBA00004370"/>
    </source>
</evidence>
<dbReference type="GO" id="GO:0005576">
    <property type="term" value="C:extracellular region"/>
    <property type="evidence" value="ECO:0007669"/>
    <property type="project" value="UniProtKB-SubCell"/>
</dbReference>
<name>A0A553R6P7_9TELE</name>
<evidence type="ECO:0000256" key="2">
    <source>
        <dbReference type="ARBA" id="ARBA00004613"/>
    </source>
</evidence>
<dbReference type="AlphaFoldDB" id="A0A553R6P7"/>
<dbReference type="Pfam" id="PF21330">
    <property type="entry name" value="Kazal_C7"/>
    <property type="match status" value="1"/>
</dbReference>
<evidence type="ECO:0000256" key="4">
    <source>
        <dbReference type="ARBA" id="ARBA00022525"/>
    </source>
</evidence>
<dbReference type="SMART" id="SM00032">
    <property type="entry name" value="CCP"/>
    <property type="match status" value="2"/>
</dbReference>
<evidence type="ECO:0000256" key="3">
    <source>
        <dbReference type="ARBA" id="ARBA00009214"/>
    </source>
</evidence>
<dbReference type="Gene3D" id="2.10.70.10">
    <property type="entry name" value="Complement Module, domain 1"/>
    <property type="match status" value="2"/>
</dbReference>
<sequence length="666" mass="74670">MWLQSSFILLATFLPNSLGEGPVNCKWGNYADWSECDGCTKTQVRERKVEIFPQFDGSSCIGEALQRRDDCEDASDERLCSSRETVICDTQKTPPNSDLIGRGFDVLTGELRASVINTFSFGGQCRKAFSGDHREFYRLPQNLLRYSFQTYHLLILRNEVEVAQFQNNAPEYLPLSEDFWKDLATLPNTYEPSAYRLFIQRYGTHYMEEGSLGGQYQALLELDANYMMQMSRTETDFHQCVTRVKRRLFYKKSTTNCVKLMNMIESFSEKRSNKMPIKTDIIGGDGAFIASLGILDLENPDNNKLMYSKWAGSVKEFPKVIKQKLRPLYDLVKEVPCAGLKKLLLKRALEDYLVEQSPCRCKPCQNNGMPLLIEGTLFFYSRTMEPHCFDPSVTPLKTCQTPPPLINGFVLSPKDMYPVGSKAEYTCKDGYTHIGNPISECTENLTWRNSPMECKKIACDPPAVLSNVIAAPLKQTYLIGEGVSLSCPTGMEREGDAEIMCRFGLVWYPPPQSVLCKQVEAAPTQPSLLCKPWEKPGNGICVCRMPYECKGTLNVCASVRPGRVNTMSICQLGALQCLGRPFTLLPDSACTLPATTFTSCEDCHQWETCDGSQCKCKDPEECSDDSTHLCASLMGGAPEEMSECKVAAWRCQGKEITVLRVGGCQT</sequence>
<comment type="subcellular location">
    <subcellularLocation>
        <location evidence="1">Membrane</location>
    </subcellularLocation>
    <subcellularLocation>
        <location evidence="2">Secreted</location>
    </subcellularLocation>
</comment>